<feature type="domain" description="General stress protein FMN-binding split barrel" evidence="1">
    <location>
        <begin position="9"/>
        <end position="141"/>
    </location>
</feature>
<dbReference type="AlphaFoldDB" id="A0A0H0XM08"/>
<dbReference type="InterPro" id="IPR038725">
    <property type="entry name" value="YdaG_split_barrel_FMN-bd"/>
</dbReference>
<dbReference type="InterPro" id="IPR052917">
    <property type="entry name" value="Stress-Dev_Protein"/>
</dbReference>
<dbReference type="InterPro" id="IPR012349">
    <property type="entry name" value="Split_barrel_FMN-bd"/>
</dbReference>
<dbReference type="PATRIC" id="fig|874156.12.peg.2699"/>
<comment type="caution">
    <text evidence="2">The sequence shown here is derived from an EMBL/GenBank/DDBJ whole genome shotgun (WGS) entry which is preliminary data.</text>
</comment>
<evidence type="ECO:0000313" key="3">
    <source>
        <dbReference type="Proteomes" id="UP000053455"/>
    </source>
</evidence>
<dbReference type="SUPFAM" id="SSF50475">
    <property type="entry name" value="FMN-binding split barrel"/>
    <property type="match status" value="1"/>
</dbReference>
<dbReference type="RefSeq" id="WP_047094578.1">
    <property type="nucleotide sequence ID" value="NZ_LBHU01000004.1"/>
</dbReference>
<evidence type="ECO:0000313" key="2">
    <source>
        <dbReference type="EMBL" id="KLI63056.1"/>
    </source>
</evidence>
<proteinExistence type="predicted"/>
<protein>
    <submittedName>
        <fullName evidence="2">Pyridoxamine 5'-phosphate oxidase</fullName>
    </submittedName>
</protein>
<organism evidence="2 3">
    <name type="scientific">Aurantiacibacter marinus</name>
    <dbReference type="NCBI Taxonomy" id="874156"/>
    <lineage>
        <taxon>Bacteria</taxon>
        <taxon>Pseudomonadati</taxon>
        <taxon>Pseudomonadota</taxon>
        <taxon>Alphaproteobacteria</taxon>
        <taxon>Sphingomonadales</taxon>
        <taxon>Erythrobacteraceae</taxon>
        <taxon>Aurantiacibacter</taxon>
    </lineage>
</organism>
<dbReference type="Proteomes" id="UP000053455">
    <property type="component" value="Unassembled WGS sequence"/>
</dbReference>
<dbReference type="EMBL" id="LBHU01000004">
    <property type="protein sequence ID" value="KLI63056.1"/>
    <property type="molecule type" value="Genomic_DNA"/>
</dbReference>
<reference evidence="2 3" key="1">
    <citation type="submission" date="2015-04" db="EMBL/GenBank/DDBJ databases">
        <title>The draft genome sequence of Erythrobacter marinus HWDM-33.</title>
        <authorList>
            <person name="Zhuang L."/>
            <person name="Liu Y."/>
            <person name="Shao Z."/>
        </authorList>
    </citation>
    <scope>NUCLEOTIDE SEQUENCE [LARGE SCALE GENOMIC DNA]</scope>
    <source>
        <strain evidence="2 3">HWDM-33</strain>
    </source>
</reference>
<dbReference type="PANTHER" id="PTHR34818">
    <property type="entry name" value="PROTEIN BLI-3"/>
    <property type="match status" value="1"/>
</dbReference>
<sequence>MADKTTQQHLDHIARAMKDIDFAMLGTHTKDGQIGARPMSNNGQVDYSGDSYYFTWEDSLMVTDIKGDPKVGLSFQGAPSPQGAPGAFIAIEGEAKIVRDKAAFEKHWTEGLERWFKDGTETEGMVMLHIKATRAAYWDGENEGDFDIA</sequence>
<name>A0A0H0XM08_9SPHN</name>
<dbReference type="PANTHER" id="PTHR34818:SF1">
    <property type="entry name" value="PROTEIN BLI-3"/>
    <property type="match status" value="1"/>
</dbReference>
<dbReference type="Gene3D" id="2.30.110.10">
    <property type="entry name" value="Electron Transport, Fmn-binding Protein, Chain A"/>
    <property type="match status" value="1"/>
</dbReference>
<keyword evidence="3" id="KW-1185">Reference proteome</keyword>
<dbReference type="STRING" id="874156.GCA_001021555_02701"/>
<evidence type="ECO:0000259" key="1">
    <source>
        <dbReference type="Pfam" id="PF16242"/>
    </source>
</evidence>
<accession>A0A0H0XM08</accession>
<dbReference type="OrthoDB" id="1432662at2"/>
<gene>
    <name evidence="2" type="ORF">AAV99_13080</name>
</gene>
<dbReference type="Pfam" id="PF16242">
    <property type="entry name" value="Pyrid_ox_like"/>
    <property type="match status" value="1"/>
</dbReference>